<dbReference type="Proteomes" id="UP001501570">
    <property type="component" value="Unassembled WGS sequence"/>
</dbReference>
<proteinExistence type="predicted"/>
<dbReference type="InterPro" id="IPR016181">
    <property type="entry name" value="Acyl_CoA_acyltransferase"/>
</dbReference>
<feature type="domain" description="N-acetyltransferase" evidence="3">
    <location>
        <begin position="138"/>
        <end position="279"/>
    </location>
</feature>
<dbReference type="Pfam" id="PF00583">
    <property type="entry name" value="Acetyltransf_1"/>
    <property type="match status" value="1"/>
</dbReference>
<dbReference type="InterPro" id="IPR000182">
    <property type="entry name" value="GNAT_dom"/>
</dbReference>
<sequence length="279" mass="30565">MLTVPARLLGDAERIAVERLLDRDPYAAAQVAEQVAAFGLAWWRTEARVFGYGSRRNLQSLCWLGNNLIPVRATPQATAAFADLAGLNGRSCSSIVGTADAVLDLWTRLAVRWGPARDVRPCQPLLATGALPAVPPDPEVRLVRPKELDLLFPAAVAMYTEEVGVSPTVDGGERGYRERIAELIRARRAYARIVDGRVVFKAELAVVTRHTAQVQGVWVAPEWRGRGLATRGVAAVVHDALHRVAPTVSLYVNDYNEPARRVYARCGFERVGTFATVLF</sequence>
<evidence type="ECO:0000313" key="4">
    <source>
        <dbReference type="EMBL" id="GAA5181872.1"/>
    </source>
</evidence>
<gene>
    <name evidence="4" type="ORF">GCM10023322_17530</name>
</gene>
<keyword evidence="5" id="KW-1185">Reference proteome</keyword>
<protein>
    <submittedName>
        <fullName evidence="4">GNAT family N-acetyltransferase</fullName>
    </submittedName>
</protein>
<comment type="caution">
    <text evidence="4">The sequence shown here is derived from an EMBL/GenBank/DDBJ whole genome shotgun (WGS) entry which is preliminary data.</text>
</comment>
<dbReference type="CDD" id="cd04301">
    <property type="entry name" value="NAT_SF"/>
    <property type="match status" value="1"/>
</dbReference>
<dbReference type="InterPro" id="IPR025289">
    <property type="entry name" value="DUF4081"/>
</dbReference>
<dbReference type="PANTHER" id="PTHR43877">
    <property type="entry name" value="AMINOALKYLPHOSPHONATE N-ACETYLTRANSFERASE-RELATED-RELATED"/>
    <property type="match status" value="1"/>
</dbReference>
<accession>A0ABP9RN05</accession>
<evidence type="ECO:0000256" key="1">
    <source>
        <dbReference type="ARBA" id="ARBA00022679"/>
    </source>
</evidence>
<evidence type="ECO:0000259" key="3">
    <source>
        <dbReference type="PROSITE" id="PS51186"/>
    </source>
</evidence>
<organism evidence="4 5">
    <name type="scientific">Rugosimonospora acidiphila</name>
    <dbReference type="NCBI Taxonomy" id="556531"/>
    <lineage>
        <taxon>Bacteria</taxon>
        <taxon>Bacillati</taxon>
        <taxon>Actinomycetota</taxon>
        <taxon>Actinomycetes</taxon>
        <taxon>Micromonosporales</taxon>
        <taxon>Micromonosporaceae</taxon>
        <taxon>Rugosimonospora</taxon>
    </lineage>
</organism>
<dbReference type="Gene3D" id="3.40.630.30">
    <property type="match status" value="1"/>
</dbReference>
<dbReference type="PROSITE" id="PS51186">
    <property type="entry name" value="GNAT"/>
    <property type="match status" value="1"/>
</dbReference>
<dbReference type="InterPro" id="IPR050832">
    <property type="entry name" value="Bact_Acetyltransf"/>
</dbReference>
<dbReference type="SUPFAM" id="SSF55729">
    <property type="entry name" value="Acyl-CoA N-acyltransferases (Nat)"/>
    <property type="match status" value="1"/>
</dbReference>
<evidence type="ECO:0000313" key="5">
    <source>
        <dbReference type="Proteomes" id="UP001501570"/>
    </source>
</evidence>
<dbReference type="RefSeq" id="WP_345627780.1">
    <property type="nucleotide sequence ID" value="NZ_BAABJQ010000004.1"/>
</dbReference>
<reference evidence="5" key="1">
    <citation type="journal article" date="2019" name="Int. J. Syst. Evol. Microbiol.">
        <title>The Global Catalogue of Microorganisms (GCM) 10K type strain sequencing project: providing services to taxonomists for standard genome sequencing and annotation.</title>
        <authorList>
            <consortium name="The Broad Institute Genomics Platform"/>
            <consortium name="The Broad Institute Genome Sequencing Center for Infectious Disease"/>
            <person name="Wu L."/>
            <person name="Ma J."/>
        </authorList>
    </citation>
    <scope>NUCLEOTIDE SEQUENCE [LARGE SCALE GENOMIC DNA]</scope>
    <source>
        <strain evidence="5">JCM 18304</strain>
    </source>
</reference>
<keyword evidence="2" id="KW-0012">Acyltransferase</keyword>
<name>A0ABP9RN05_9ACTN</name>
<dbReference type="Pfam" id="PF13312">
    <property type="entry name" value="DUF4081"/>
    <property type="match status" value="1"/>
</dbReference>
<evidence type="ECO:0000256" key="2">
    <source>
        <dbReference type="ARBA" id="ARBA00023315"/>
    </source>
</evidence>
<dbReference type="EMBL" id="BAABJQ010000004">
    <property type="protein sequence ID" value="GAA5181872.1"/>
    <property type="molecule type" value="Genomic_DNA"/>
</dbReference>
<dbReference type="InterPro" id="IPR016794">
    <property type="entry name" value="UCP21603_acetyltransf"/>
</dbReference>
<dbReference type="PIRSF" id="PIRSF021603">
    <property type="entry name" value="UCP21603_acetyltransf"/>
    <property type="match status" value="1"/>
</dbReference>
<keyword evidence="1" id="KW-0808">Transferase</keyword>